<protein>
    <submittedName>
        <fullName evidence="1">Uncharacterized protein</fullName>
    </submittedName>
</protein>
<gene>
    <name evidence="1" type="ORF">OSB1V03_LOCUS18958</name>
</gene>
<accession>A0A7R9LHW0</accession>
<evidence type="ECO:0000313" key="2">
    <source>
        <dbReference type="Proteomes" id="UP000759131"/>
    </source>
</evidence>
<organism evidence="1">
    <name type="scientific">Medioppia subpectinata</name>
    <dbReference type="NCBI Taxonomy" id="1979941"/>
    <lineage>
        <taxon>Eukaryota</taxon>
        <taxon>Metazoa</taxon>
        <taxon>Ecdysozoa</taxon>
        <taxon>Arthropoda</taxon>
        <taxon>Chelicerata</taxon>
        <taxon>Arachnida</taxon>
        <taxon>Acari</taxon>
        <taxon>Acariformes</taxon>
        <taxon>Sarcoptiformes</taxon>
        <taxon>Oribatida</taxon>
        <taxon>Brachypylina</taxon>
        <taxon>Oppioidea</taxon>
        <taxon>Oppiidae</taxon>
        <taxon>Medioppia</taxon>
    </lineage>
</organism>
<keyword evidence="2" id="KW-1185">Reference proteome</keyword>
<dbReference type="AlphaFoldDB" id="A0A7R9LHW0"/>
<evidence type="ECO:0000313" key="1">
    <source>
        <dbReference type="EMBL" id="CAD7642032.1"/>
    </source>
</evidence>
<dbReference type="EMBL" id="OC880963">
    <property type="protein sequence ID" value="CAD7642032.1"/>
    <property type="molecule type" value="Genomic_DNA"/>
</dbReference>
<name>A0A7R9LHW0_9ACAR</name>
<proteinExistence type="predicted"/>
<sequence length="235" mass="26976">MRAASVRYIPQGLTVPALMYADIIAFVTEKLPWCAEQLRAIPTTPVDIRHAQVSLFVGEVNGFNIMAKRVAALRAGRDIKITGSEAELMAKYKQLEKKILYLLDHVIKVARHPFWSIFHVQIKEFWLKEFPKLEAALNELPAVIPKTDDPFDFGEKPTEYDVTEHVISLLKPIADMMREAEAEYYRTQGLTVPILFYEDLIRWAEEILPWARDLLLAIEPEPIRHVIVTHFVSPA</sequence>
<reference evidence="1" key="1">
    <citation type="submission" date="2020-11" db="EMBL/GenBank/DDBJ databases">
        <authorList>
            <person name="Tran Van P."/>
        </authorList>
    </citation>
    <scope>NUCLEOTIDE SEQUENCE</scope>
</reference>
<dbReference type="EMBL" id="CAJPIZ010026388">
    <property type="protein sequence ID" value="CAG2119008.1"/>
    <property type="molecule type" value="Genomic_DNA"/>
</dbReference>
<dbReference type="OrthoDB" id="6527427at2759"/>
<dbReference type="Proteomes" id="UP000759131">
    <property type="component" value="Unassembled WGS sequence"/>
</dbReference>
<feature type="non-terminal residue" evidence="1">
    <location>
        <position position="1"/>
    </location>
</feature>